<proteinExistence type="predicted"/>
<gene>
    <name evidence="15" type="primary">LOC109713990</name>
    <name evidence="12" type="ORF">ACMD2_19861</name>
</gene>
<dbReference type="GO" id="GO:0006355">
    <property type="term" value="P:regulation of DNA-templated transcription"/>
    <property type="evidence" value="ECO:0007669"/>
    <property type="project" value="InterPro"/>
</dbReference>
<dbReference type="InterPro" id="IPR013088">
    <property type="entry name" value="Znf_NHR/GATA"/>
</dbReference>
<evidence type="ECO:0000259" key="11">
    <source>
        <dbReference type="PROSITE" id="PS51916"/>
    </source>
</evidence>
<evidence type="ECO:0000313" key="13">
    <source>
        <dbReference type="Proteomes" id="UP000092600"/>
    </source>
</evidence>
<keyword evidence="2" id="KW-0479">Metal-binding</keyword>
<feature type="region of interest" description="Disordered" evidence="9">
    <location>
        <begin position="409"/>
        <end position="445"/>
    </location>
</feature>
<evidence type="ECO:0000256" key="9">
    <source>
        <dbReference type="SAM" id="MobiDB-lite"/>
    </source>
</evidence>
<dbReference type="GO" id="GO:0043565">
    <property type="term" value="F:sequence-specific DNA binding"/>
    <property type="evidence" value="ECO:0007669"/>
    <property type="project" value="InterPro"/>
</dbReference>
<dbReference type="Gene3D" id="3.30.50.10">
    <property type="entry name" value="Erythroid Transcription Factor GATA-1, subunit A"/>
    <property type="match status" value="1"/>
</dbReference>
<dbReference type="Gene3D" id="1.10.2020.20">
    <property type="match status" value="1"/>
</dbReference>
<organism evidence="12 13">
    <name type="scientific">Ananas comosus</name>
    <name type="common">Pineapple</name>
    <name type="synonym">Ananas ananas</name>
    <dbReference type="NCBI Taxonomy" id="4615"/>
    <lineage>
        <taxon>Eukaryota</taxon>
        <taxon>Viridiplantae</taxon>
        <taxon>Streptophyta</taxon>
        <taxon>Embryophyta</taxon>
        <taxon>Tracheophyta</taxon>
        <taxon>Spermatophyta</taxon>
        <taxon>Magnoliopsida</taxon>
        <taxon>Liliopsida</taxon>
        <taxon>Poales</taxon>
        <taxon>Bromeliaceae</taxon>
        <taxon>Bromelioideae</taxon>
        <taxon>Ananas</taxon>
    </lineage>
</organism>
<evidence type="ECO:0000313" key="12">
    <source>
        <dbReference type="EMBL" id="OAY78295.1"/>
    </source>
</evidence>
<evidence type="ECO:0000256" key="4">
    <source>
        <dbReference type="ARBA" id="ARBA00022833"/>
    </source>
</evidence>
<dbReference type="STRING" id="4615.A0A199VNK9"/>
<evidence type="ECO:0000256" key="1">
    <source>
        <dbReference type="ARBA" id="ARBA00004123"/>
    </source>
</evidence>
<comment type="subcellular location">
    <subcellularLocation>
        <location evidence="1">Nucleus</location>
    </subcellularLocation>
</comment>
<dbReference type="InterPro" id="IPR028020">
    <property type="entry name" value="ASX_DEUBAD_dom"/>
</dbReference>
<dbReference type="Pfam" id="PF00320">
    <property type="entry name" value="GATA"/>
    <property type="match status" value="1"/>
</dbReference>
<keyword evidence="4" id="KW-0862">Zinc</keyword>
<keyword evidence="5" id="KW-0805">Transcription regulation</keyword>
<reference evidence="12 13" key="1">
    <citation type="journal article" date="2016" name="DNA Res.">
        <title>The draft genome of MD-2 pineapple using hybrid error correction of long reads.</title>
        <authorList>
            <person name="Redwan R.M."/>
            <person name="Saidin A."/>
            <person name="Kumar S.V."/>
        </authorList>
    </citation>
    <scope>NUCLEOTIDE SEQUENCE [LARGE SCALE GENOMIC DNA]</scope>
    <source>
        <strain evidence="13">cv. MD2</strain>
        <tissue evidence="12">Leaf</tissue>
    </source>
</reference>
<dbReference type="SMART" id="SM00401">
    <property type="entry name" value="ZnF_GATA"/>
    <property type="match status" value="1"/>
</dbReference>
<dbReference type="PROSITE" id="PS51916">
    <property type="entry name" value="DEUBAD"/>
    <property type="match status" value="1"/>
</dbReference>
<keyword evidence="3 8" id="KW-0863">Zinc-finger</keyword>
<dbReference type="InterPro" id="IPR000679">
    <property type="entry name" value="Znf_GATA"/>
</dbReference>
<dbReference type="PROSITE" id="PS00344">
    <property type="entry name" value="GATA_ZN_FINGER_1"/>
    <property type="match status" value="1"/>
</dbReference>
<reference evidence="15" key="2">
    <citation type="submission" date="2025-04" db="UniProtKB">
        <authorList>
            <consortium name="RefSeq"/>
        </authorList>
    </citation>
    <scope>IDENTIFICATION</scope>
    <source>
        <tissue evidence="15">Leaf</tissue>
    </source>
</reference>
<dbReference type="Proteomes" id="UP000092600">
    <property type="component" value="Unassembled WGS sequence"/>
</dbReference>
<dbReference type="InterPro" id="IPR044589">
    <property type="entry name" value="GATA26/27"/>
</dbReference>
<evidence type="ECO:0000256" key="2">
    <source>
        <dbReference type="ARBA" id="ARBA00022723"/>
    </source>
</evidence>
<dbReference type="Pfam" id="PF13919">
    <property type="entry name" value="ASXH"/>
    <property type="match status" value="1"/>
</dbReference>
<evidence type="ECO:0000256" key="5">
    <source>
        <dbReference type="ARBA" id="ARBA00023015"/>
    </source>
</evidence>
<keyword evidence="14" id="KW-1185">Reference proteome</keyword>
<dbReference type="CDD" id="cd00202">
    <property type="entry name" value="ZnF_GATA"/>
    <property type="match status" value="1"/>
</dbReference>
<keyword evidence="6" id="KW-0804">Transcription</keyword>
<dbReference type="GeneID" id="109713990"/>
<dbReference type="GO" id="GO:0005634">
    <property type="term" value="C:nucleus"/>
    <property type="evidence" value="ECO:0007669"/>
    <property type="project" value="UniProtKB-SubCell"/>
</dbReference>
<feature type="region of interest" description="Disordered" evidence="9">
    <location>
        <begin position="1"/>
        <end position="23"/>
    </location>
</feature>
<keyword evidence="7" id="KW-0539">Nucleus</keyword>
<accession>A0A199VNK9</accession>
<dbReference type="AlphaFoldDB" id="A0A199VNK9"/>
<dbReference type="PANTHER" id="PTHR46855:SF1">
    <property type="entry name" value="GATA TRANSCRIPTION FACTOR 26"/>
    <property type="match status" value="1"/>
</dbReference>
<dbReference type="Proteomes" id="UP000515123">
    <property type="component" value="Linkage group 8"/>
</dbReference>
<feature type="domain" description="GATA-type" evidence="10">
    <location>
        <begin position="7"/>
        <end position="40"/>
    </location>
</feature>
<dbReference type="PANTHER" id="PTHR46855">
    <property type="entry name" value="OSJNBB0038F03.10 PROTEIN"/>
    <property type="match status" value="1"/>
</dbReference>
<evidence type="ECO:0000256" key="3">
    <source>
        <dbReference type="ARBA" id="ARBA00022771"/>
    </source>
</evidence>
<feature type="compositionally biased region" description="Basic and acidic residues" evidence="9">
    <location>
        <begin position="423"/>
        <end position="440"/>
    </location>
</feature>
<evidence type="ECO:0000313" key="14">
    <source>
        <dbReference type="Proteomes" id="UP000515123"/>
    </source>
</evidence>
<dbReference type="EMBL" id="LSRQ01001329">
    <property type="protein sequence ID" value="OAY78295.1"/>
    <property type="molecule type" value="Genomic_DNA"/>
</dbReference>
<feature type="domain" description="DEUBAD" evidence="11">
    <location>
        <begin position="295"/>
        <end position="404"/>
    </location>
</feature>
<name>A0A199VNK9_ANACO</name>
<feature type="compositionally biased region" description="Basic residues" evidence="9">
    <location>
        <begin position="73"/>
        <end position="82"/>
    </location>
</feature>
<feature type="region of interest" description="Disordered" evidence="9">
    <location>
        <begin position="64"/>
        <end position="94"/>
    </location>
</feature>
<protein>
    <submittedName>
        <fullName evidence="12 15">GATA transcription factor 26</fullName>
    </submittedName>
</protein>
<evidence type="ECO:0000256" key="7">
    <source>
        <dbReference type="ARBA" id="ARBA00023242"/>
    </source>
</evidence>
<sequence>MGKHGPCGHCGVTSTPLWRNGPPEKPVLCNACGSRWRTKGSLTNYTPLHAREAFENSEKYEITKPKSTALKPKEHKLPKKKQTIGVPENESEMPYSDQNFQKIIEGDTSNRSCSGSASSFSSSCAHIGTTDASELTGSAQSNVWVSLVPSKKRTYVNRPKPSPLEKLTKDLYSIMHEQQSSNLSATSEEDLVYQNETPMGSFEIGYGSVLIRHPNSKSIEEESEASSIPVNNKSYNTDEAYSGSATYPVHSESKGANVSLNAGSEKAKKCLAQAAQENAKRDKISHEKLQILRERDSPLSSIDLKEVVNYESFLKCFTLEEQQQLLKYLPSIDTAKTPESLRNMFGASQFVESLSCFQKLLREGVFTLSFSGANAEECRILKRLVLVNLTKSKWVEYYQPLKDKNCKKTRGKEMANCPNPDISVKRPREGQNHSHTDVKGTMRSPKRIKPGCSNLLSKSDAISELVDDTDGFSPRSFFSSPPDRISMLVPPNYTEDNSDQDLLLDVPFNASFPEAELLYRPSNQKSASSNSLAESGIAECEGSFSNKETKHW</sequence>
<dbReference type="Gramene" id="Aco011659.1.mrna1">
    <property type="protein sequence ID" value="Aco011659.1.mrna1"/>
    <property type="gene ID" value="Aco011659.1.path1"/>
</dbReference>
<dbReference type="OrthoDB" id="515401at2759"/>
<dbReference type="RefSeq" id="XP_020093921.1">
    <property type="nucleotide sequence ID" value="XM_020238332.1"/>
</dbReference>
<dbReference type="InterPro" id="IPR038108">
    <property type="entry name" value="RPN13_DEUBAD_sf"/>
</dbReference>
<evidence type="ECO:0000313" key="15">
    <source>
        <dbReference type="RefSeq" id="XP_020093921.1"/>
    </source>
</evidence>
<dbReference type="SUPFAM" id="SSF57716">
    <property type="entry name" value="Glucocorticoid receptor-like (DNA-binding domain)"/>
    <property type="match status" value="1"/>
</dbReference>
<dbReference type="PROSITE" id="PS50114">
    <property type="entry name" value="GATA_ZN_FINGER_2"/>
    <property type="match status" value="1"/>
</dbReference>
<evidence type="ECO:0000256" key="8">
    <source>
        <dbReference type="PROSITE-ProRule" id="PRU00094"/>
    </source>
</evidence>
<dbReference type="GO" id="GO:0008270">
    <property type="term" value="F:zinc ion binding"/>
    <property type="evidence" value="ECO:0007669"/>
    <property type="project" value="UniProtKB-KW"/>
</dbReference>
<evidence type="ECO:0000256" key="6">
    <source>
        <dbReference type="ARBA" id="ARBA00023163"/>
    </source>
</evidence>
<evidence type="ECO:0000259" key="10">
    <source>
        <dbReference type="PROSITE" id="PS50114"/>
    </source>
</evidence>
<dbReference type="InterPro" id="IPR044867">
    <property type="entry name" value="DEUBAD_dom"/>
</dbReference>